<name>A0A367YHN6_9ASCO</name>
<reference evidence="2 3" key="1">
    <citation type="submission" date="2018-06" db="EMBL/GenBank/DDBJ databases">
        <title>Whole genome sequencing of Candida tropicalis (genome annotated by CSBL at Korea University).</title>
        <authorList>
            <person name="Ahn J."/>
        </authorList>
    </citation>
    <scope>NUCLEOTIDE SEQUENCE [LARGE SCALE GENOMIC DNA]</scope>
    <source>
        <strain evidence="2 3">ATCC 20962</strain>
    </source>
</reference>
<keyword evidence="3" id="KW-1185">Reference proteome</keyword>
<dbReference type="Proteomes" id="UP000253472">
    <property type="component" value="Unassembled WGS sequence"/>
</dbReference>
<organism evidence="2 3">
    <name type="scientific">Candida viswanathii</name>
    <dbReference type="NCBI Taxonomy" id="5486"/>
    <lineage>
        <taxon>Eukaryota</taxon>
        <taxon>Fungi</taxon>
        <taxon>Dikarya</taxon>
        <taxon>Ascomycota</taxon>
        <taxon>Saccharomycotina</taxon>
        <taxon>Pichiomycetes</taxon>
        <taxon>Debaryomycetaceae</taxon>
        <taxon>Candida/Lodderomyces clade</taxon>
        <taxon>Candida</taxon>
    </lineage>
</organism>
<dbReference type="STRING" id="5486.A0A367YHN6"/>
<dbReference type="EMBL" id="QLNQ01000020">
    <property type="protein sequence ID" value="RCK65393.1"/>
    <property type="molecule type" value="Genomic_DNA"/>
</dbReference>
<accession>A0A367YHN6</accession>
<protein>
    <submittedName>
        <fullName evidence="2">Uncharacterized protein</fullName>
    </submittedName>
</protein>
<evidence type="ECO:0000256" key="1">
    <source>
        <dbReference type="SAM" id="MobiDB-lite"/>
    </source>
</evidence>
<dbReference type="AlphaFoldDB" id="A0A367YHN6"/>
<evidence type="ECO:0000313" key="3">
    <source>
        <dbReference type="Proteomes" id="UP000253472"/>
    </source>
</evidence>
<sequence length="165" mass="18322">MGTNVQTIPICNNSYPNLKFDLMDATKNKNSLVTTANGGSGREFYEIEIPKKLVANCVIPDDAGFTTEPLENNISTGDNSKKIREVELKCSNIKVSSGLHLENIQQVQDRINETTPPLPDRRYSPADSISGDDMSPVAEDTLTLPSYDDVVREEDNQSARRRYQA</sequence>
<feature type="compositionally biased region" description="Basic and acidic residues" evidence="1">
    <location>
        <begin position="149"/>
        <end position="158"/>
    </location>
</feature>
<proteinExistence type="predicted"/>
<gene>
    <name evidence="2" type="ORF">Cantr_01171</name>
</gene>
<comment type="caution">
    <text evidence="2">The sequence shown here is derived from an EMBL/GenBank/DDBJ whole genome shotgun (WGS) entry which is preliminary data.</text>
</comment>
<feature type="region of interest" description="Disordered" evidence="1">
    <location>
        <begin position="111"/>
        <end position="165"/>
    </location>
</feature>
<evidence type="ECO:0000313" key="2">
    <source>
        <dbReference type="EMBL" id="RCK65393.1"/>
    </source>
</evidence>